<feature type="transmembrane region" description="Helical" evidence="8">
    <location>
        <begin position="96"/>
        <end position="120"/>
    </location>
</feature>
<dbReference type="PANTHER" id="PTHR10705:SF0">
    <property type="entry name" value="DOLICHYL-DIPHOSPHOOLIGOSACCHARIDE--PROTEIN GLYCOSYLTRANSFERASE SUBUNIT DAD1"/>
    <property type="match status" value="1"/>
</dbReference>
<keyword evidence="7 8" id="KW-0472">Membrane</keyword>
<evidence type="ECO:0000256" key="4">
    <source>
        <dbReference type="ARBA" id="ARBA00022692"/>
    </source>
</evidence>
<dbReference type="PANTHER" id="PTHR10705">
    <property type="entry name" value="DOLICHYL-DIPHOSPHOOLIGOSACCHARIDE--PROTEIN GLYCOSYLTRANSFERASE SUBUNIT DAD1"/>
    <property type="match status" value="1"/>
</dbReference>
<evidence type="ECO:0000256" key="1">
    <source>
        <dbReference type="ARBA" id="ARBA00004477"/>
    </source>
</evidence>
<dbReference type="STRING" id="1071381.G8BV69"/>
<dbReference type="EMBL" id="HE612861">
    <property type="protein sequence ID" value="CCE63651.1"/>
    <property type="molecule type" value="Genomic_DNA"/>
</dbReference>
<feature type="transmembrane region" description="Helical" evidence="8">
    <location>
        <begin position="132"/>
        <end position="151"/>
    </location>
</feature>
<evidence type="ECO:0000256" key="8">
    <source>
        <dbReference type="RuleBase" id="RU361136"/>
    </source>
</evidence>
<keyword evidence="5 8" id="KW-0256">Endoplasmic reticulum</keyword>
<gene>
    <name evidence="10" type="primary">TPHA0F01670</name>
    <name evidence="10" type="ordered locus">TPHA_0F01670</name>
</gene>
<comment type="subunit">
    <text evidence="8">Component of the oligosaccharyltransferase (OST) complex.</text>
</comment>
<proteinExistence type="inferred from homology"/>
<evidence type="ECO:0000256" key="5">
    <source>
        <dbReference type="ARBA" id="ARBA00022824"/>
    </source>
</evidence>
<feature type="compositionally biased region" description="Basic and acidic residues" evidence="9">
    <location>
        <begin position="1"/>
        <end position="20"/>
    </location>
</feature>
<reference evidence="10 11" key="1">
    <citation type="journal article" date="2011" name="Proc. Natl. Acad. Sci. U.S.A.">
        <title>Evolutionary erosion of yeast sex chromosomes by mating-type switching accidents.</title>
        <authorList>
            <person name="Gordon J.L."/>
            <person name="Armisen D."/>
            <person name="Proux-Wera E."/>
            <person name="Oheigeartaigh S.S."/>
            <person name="Byrne K.P."/>
            <person name="Wolfe K.H."/>
        </authorList>
    </citation>
    <scope>NUCLEOTIDE SEQUENCE [LARGE SCALE GENOMIC DNA]</scope>
    <source>
        <strain evidence="11">ATCC 24235 / CBS 4417 / NBRC 1672 / NRRL Y-8282 / UCD 70-5</strain>
    </source>
</reference>
<dbReference type="GeneID" id="11535568"/>
<sequence>MAKKEVQVNKKEKTTEKAVEVPEAVEESKPVVSQKPINSSISKDFSEAWGLSMKSYFEQVSEDKRIMLIDIFCLFLVIFAALQCVFMILIRSTFPFNAFLSSFILCVGQFVLLISLRLQLTEPFPHISKSRAFGEFIFASLVLHFISLHFIN</sequence>
<dbReference type="GO" id="GO:0008250">
    <property type="term" value="C:oligosaccharyltransferase complex"/>
    <property type="evidence" value="ECO:0007669"/>
    <property type="project" value="EnsemblFungi"/>
</dbReference>
<evidence type="ECO:0000256" key="2">
    <source>
        <dbReference type="ARBA" id="ARBA00004922"/>
    </source>
</evidence>
<dbReference type="GO" id="GO:0006487">
    <property type="term" value="P:protein N-linked glycosylation"/>
    <property type="evidence" value="ECO:0007669"/>
    <property type="project" value="EnsemblFungi"/>
</dbReference>
<keyword evidence="11" id="KW-1185">Reference proteome</keyword>
<evidence type="ECO:0000256" key="3">
    <source>
        <dbReference type="ARBA" id="ARBA00009386"/>
    </source>
</evidence>
<name>G8BV69_TETPH</name>
<dbReference type="UniPathway" id="UPA00378"/>
<dbReference type="InterPro" id="IPR003038">
    <property type="entry name" value="DAD/Ost2"/>
</dbReference>
<dbReference type="Pfam" id="PF02109">
    <property type="entry name" value="DAD"/>
    <property type="match status" value="1"/>
</dbReference>
<dbReference type="KEGG" id="tpf:TPHA_0F01670"/>
<evidence type="ECO:0000256" key="7">
    <source>
        <dbReference type="ARBA" id="ARBA00023136"/>
    </source>
</evidence>
<keyword evidence="6 8" id="KW-1133">Transmembrane helix</keyword>
<dbReference type="RefSeq" id="XP_003686085.1">
    <property type="nucleotide sequence ID" value="XM_003686037.1"/>
</dbReference>
<comment type="pathway">
    <text evidence="2 8">Protein modification; protein glycosylation.</text>
</comment>
<dbReference type="Proteomes" id="UP000005666">
    <property type="component" value="Chromosome 6"/>
</dbReference>
<dbReference type="HOGENOM" id="CLU_111220_2_1_1"/>
<dbReference type="AlphaFoldDB" id="G8BV69"/>
<dbReference type="OrthoDB" id="445566at2759"/>
<dbReference type="OMA" id="DNYPFNA"/>
<evidence type="ECO:0000256" key="6">
    <source>
        <dbReference type="ARBA" id="ARBA00022989"/>
    </source>
</evidence>
<evidence type="ECO:0000313" key="11">
    <source>
        <dbReference type="Proteomes" id="UP000005666"/>
    </source>
</evidence>
<accession>G8BV69</accession>
<evidence type="ECO:0000313" key="10">
    <source>
        <dbReference type="EMBL" id="CCE63651.1"/>
    </source>
</evidence>
<organism evidence="10 11">
    <name type="scientific">Tetrapisispora phaffii (strain ATCC 24235 / CBS 4417 / NBRC 1672 / NRRL Y-8282 / UCD 70-5)</name>
    <name type="common">Yeast</name>
    <name type="synonym">Fabospora phaffii</name>
    <dbReference type="NCBI Taxonomy" id="1071381"/>
    <lineage>
        <taxon>Eukaryota</taxon>
        <taxon>Fungi</taxon>
        <taxon>Dikarya</taxon>
        <taxon>Ascomycota</taxon>
        <taxon>Saccharomycotina</taxon>
        <taxon>Saccharomycetes</taxon>
        <taxon>Saccharomycetales</taxon>
        <taxon>Saccharomycetaceae</taxon>
        <taxon>Tetrapisispora</taxon>
    </lineage>
</organism>
<comment type="similarity">
    <text evidence="3 8">Belongs to the DAD/OST2 family.</text>
</comment>
<comment type="subcellular location">
    <subcellularLocation>
        <location evidence="1 8">Endoplasmic reticulum membrane</location>
        <topology evidence="1 8">Multi-pass membrane protein</topology>
    </subcellularLocation>
</comment>
<feature type="region of interest" description="Disordered" evidence="9">
    <location>
        <begin position="1"/>
        <end position="21"/>
    </location>
</feature>
<dbReference type="eggNOG" id="KOG1746">
    <property type="taxonomic scope" value="Eukaryota"/>
</dbReference>
<comment type="function">
    <text evidence="8">Subunit of the oligosaccharyl transferase (OST) complex that catalyzes the initial transfer of a defined glycan (Glc(3)Man(9)GlcNAc(2) in eukaryotes) from the lipid carrier dolichol-pyrophosphate to an asparagine residue within an Asn-X-Ser/Thr consensus motif in nascent polypeptide chains, the first step in protein N-glycosylation. N-glycosylation occurs cotranslationally and the complex associates with the Sec61 complex at the channel-forming translocon complex that mediates protein translocation across the endoplasmic reticulum (ER). All subunits are required for a maximal enzyme activity.</text>
</comment>
<evidence type="ECO:0000256" key="9">
    <source>
        <dbReference type="SAM" id="MobiDB-lite"/>
    </source>
</evidence>
<dbReference type="PIRSF" id="PIRSF005588">
    <property type="entry name" value="DAD"/>
    <property type="match status" value="1"/>
</dbReference>
<feature type="transmembrane region" description="Helical" evidence="8">
    <location>
        <begin position="66"/>
        <end position="90"/>
    </location>
</feature>
<keyword evidence="4 8" id="KW-0812">Transmembrane</keyword>
<protein>
    <recommendedName>
        <fullName evidence="8">Dolichyl-diphosphooligosaccharide--protein glycosyltransferase subunit OST2</fullName>
        <shortName evidence="8">Oligosaccharyl transferase subunit OST2</shortName>
    </recommendedName>
</protein>